<evidence type="ECO:0000313" key="2">
    <source>
        <dbReference type="Proteomes" id="UP000789366"/>
    </source>
</evidence>
<dbReference type="EMBL" id="CAJVPW010024424">
    <property type="protein sequence ID" value="CAG8704935.1"/>
    <property type="molecule type" value="Genomic_DNA"/>
</dbReference>
<accession>A0ACA9PDV2</accession>
<comment type="caution">
    <text evidence="1">The sequence shown here is derived from an EMBL/GenBank/DDBJ whole genome shotgun (WGS) entry which is preliminary data.</text>
</comment>
<evidence type="ECO:0000313" key="1">
    <source>
        <dbReference type="EMBL" id="CAG8704935.1"/>
    </source>
</evidence>
<sequence length="79" mass="9291">ASKKKRFNQVSNTDKILSSSSTKNNRESLTNKLEKIFNFPLNSFISKELSERNICNIKKNYYEKPNERNNAEKTYTEEP</sequence>
<feature type="non-terminal residue" evidence="1">
    <location>
        <position position="1"/>
    </location>
</feature>
<gene>
    <name evidence="1" type="ORF">SPELUC_LOCUS11470</name>
</gene>
<protein>
    <submittedName>
        <fullName evidence="1">4505_t:CDS:1</fullName>
    </submittedName>
</protein>
<organism evidence="1 2">
    <name type="scientific">Cetraspora pellucida</name>
    <dbReference type="NCBI Taxonomy" id="1433469"/>
    <lineage>
        <taxon>Eukaryota</taxon>
        <taxon>Fungi</taxon>
        <taxon>Fungi incertae sedis</taxon>
        <taxon>Mucoromycota</taxon>
        <taxon>Glomeromycotina</taxon>
        <taxon>Glomeromycetes</taxon>
        <taxon>Diversisporales</taxon>
        <taxon>Gigasporaceae</taxon>
        <taxon>Cetraspora</taxon>
    </lineage>
</organism>
<keyword evidence="2" id="KW-1185">Reference proteome</keyword>
<feature type="non-terminal residue" evidence="1">
    <location>
        <position position="79"/>
    </location>
</feature>
<reference evidence="1" key="1">
    <citation type="submission" date="2021-06" db="EMBL/GenBank/DDBJ databases">
        <authorList>
            <person name="Kallberg Y."/>
            <person name="Tangrot J."/>
            <person name="Rosling A."/>
        </authorList>
    </citation>
    <scope>NUCLEOTIDE SEQUENCE</scope>
    <source>
        <strain evidence="1">28 12/20/2015</strain>
    </source>
</reference>
<dbReference type="Proteomes" id="UP000789366">
    <property type="component" value="Unassembled WGS sequence"/>
</dbReference>
<name>A0ACA9PDV2_9GLOM</name>
<proteinExistence type="predicted"/>